<dbReference type="InterPro" id="IPR016181">
    <property type="entry name" value="Acyl_CoA_acyltransferase"/>
</dbReference>
<sequence length="187" mass="21709">MNISFGLKYPPLRYITKQKIPDKLFYHKSLKLIENSDILLDEFIVFSTKNPSEYAKMRCFKTEIERDNLKHVPSLYIWTLHSSSSGQGLGTALLHFAKMYSEELGCKGFFHLSADVSWMPNKVPHIFYRKFGMSTVDSCIDSKLDKFIKKHKTASYKDFNTVDMYYPPIQHQKGSFVSAIKELFGLK</sequence>
<accession>A0A650EJT1</accession>
<evidence type="ECO:0008006" key="2">
    <source>
        <dbReference type="Google" id="ProtNLM"/>
    </source>
</evidence>
<reference evidence="1" key="1">
    <citation type="journal article" date="2020" name="J. ISSAAS">
        <title>Lactobacilli and other gastrointestinal microbiota of Peromyscus leucopus, reservoir host for agents of Lyme disease and other zoonoses in North America.</title>
        <authorList>
            <person name="Milovic A."/>
            <person name="Bassam K."/>
            <person name="Shao H."/>
            <person name="Chatzistamou I."/>
            <person name="Tufts D.M."/>
            <person name="Diuk-Wasser M."/>
            <person name="Barbour A.G."/>
        </authorList>
    </citation>
    <scope>NUCLEOTIDE SEQUENCE</scope>
    <source>
        <strain evidence="1">LL20</strain>
    </source>
</reference>
<dbReference type="AlphaFoldDB" id="A0A650EJT1"/>
<gene>
    <name evidence="1" type="ORF">Melaina855_2130</name>
</gene>
<dbReference type="EMBL" id="MN577570">
    <property type="protein sequence ID" value="QGT49826.1"/>
    <property type="molecule type" value="Genomic_DNA"/>
</dbReference>
<proteinExistence type="predicted"/>
<name>A0A650EJT1_9BACT</name>
<organism evidence="1">
    <name type="scientific">uncultured Candidatus Melainabacteria bacterium</name>
    <dbReference type="NCBI Taxonomy" id="2682970"/>
    <lineage>
        <taxon>Bacteria</taxon>
        <taxon>Bacillati</taxon>
        <taxon>Candidatus Melainabacteria</taxon>
        <taxon>environmental samples</taxon>
    </lineage>
</organism>
<protein>
    <recommendedName>
        <fullName evidence="2">N-acetyltransferase domain-containing protein</fullName>
    </recommendedName>
</protein>
<evidence type="ECO:0000313" key="1">
    <source>
        <dbReference type="EMBL" id="QGT49826.1"/>
    </source>
</evidence>
<dbReference type="Gene3D" id="3.40.630.30">
    <property type="match status" value="1"/>
</dbReference>
<dbReference type="SUPFAM" id="SSF55729">
    <property type="entry name" value="Acyl-CoA N-acyltransferases (Nat)"/>
    <property type="match status" value="1"/>
</dbReference>